<dbReference type="Pfam" id="PF08284">
    <property type="entry name" value="RVP_2"/>
    <property type="match status" value="1"/>
</dbReference>
<dbReference type="Proteomes" id="UP000265520">
    <property type="component" value="Unassembled WGS sequence"/>
</dbReference>
<proteinExistence type="predicted"/>
<accession>A0A392RVV5</accession>
<comment type="caution">
    <text evidence="1">The sequence shown here is derived from an EMBL/GenBank/DDBJ whole genome shotgun (WGS) entry which is preliminary data.</text>
</comment>
<protein>
    <submittedName>
        <fullName evidence="1">Cellular nucleic acid-binding protein</fullName>
    </submittedName>
</protein>
<dbReference type="EMBL" id="LXQA010270695">
    <property type="protein sequence ID" value="MCI39706.1"/>
    <property type="molecule type" value="Genomic_DNA"/>
</dbReference>
<evidence type="ECO:0000313" key="2">
    <source>
        <dbReference type="Proteomes" id="UP000265520"/>
    </source>
</evidence>
<sequence>MDVVFGMNWLIFNRVHINCCAKTVVFPRPEEDSSLISSKEMTKSLSEQAEVFAMFASLKLESGNKMEELPIVCEFPD</sequence>
<keyword evidence="2" id="KW-1185">Reference proteome</keyword>
<evidence type="ECO:0000313" key="1">
    <source>
        <dbReference type="EMBL" id="MCI39706.1"/>
    </source>
</evidence>
<dbReference type="AlphaFoldDB" id="A0A392RVV5"/>
<organism evidence="1 2">
    <name type="scientific">Trifolium medium</name>
    <dbReference type="NCBI Taxonomy" id="97028"/>
    <lineage>
        <taxon>Eukaryota</taxon>
        <taxon>Viridiplantae</taxon>
        <taxon>Streptophyta</taxon>
        <taxon>Embryophyta</taxon>
        <taxon>Tracheophyta</taxon>
        <taxon>Spermatophyta</taxon>
        <taxon>Magnoliopsida</taxon>
        <taxon>eudicotyledons</taxon>
        <taxon>Gunneridae</taxon>
        <taxon>Pentapetalae</taxon>
        <taxon>rosids</taxon>
        <taxon>fabids</taxon>
        <taxon>Fabales</taxon>
        <taxon>Fabaceae</taxon>
        <taxon>Papilionoideae</taxon>
        <taxon>50 kb inversion clade</taxon>
        <taxon>NPAAA clade</taxon>
        <taxon>Hologalegina</taxon>
        <taxon>IRL clade</taxon>
        <taxon>Trifolieae</taxon>
        <taxon>Trifolium</taxon>
    </lineage>
</organism>
<name>A0A392RVV5_9FABA</name>
<reference evidence="1 2" key="1">
    <citation type="journal article" date="2018" name="Front. Plant Sci.">
        <title>Red Clover (Trifolium pratense) and Zigzag Clover (T. medium) - A Picture of Genomic Similarities and Differences.</title>
        <authorList>
            <person name="Dluhosova J."/>
            <person name="Istvanek J."/>
            <person name="Nedelnik J."/>
            <person name="Repkova J."/>
        </authorList>
    </citation>
    <scope>NUCLEOTIDE SEQUENCE [LARGE SCALE GENOMIC DNA]</scope>
    <source>
        <strain evidence="2">cv. 10/8</strain>
        <tissue evidence="1">Leaf</tissue>
    </source>
</reference>
<feature type="non-terminal residue" evidence="1">
    <location>
        <position position="77"/>
    </location>
</feature>